<dbReference type="Pfam" id="PF08484">
    <property type="entry name" value="Methyltransf_14"/>
    <property type="match status" value="1"/>
</dbReference>
<dbReference type="InterPro" id="IPR013691">
    <property type="entry name" value="MeTrfase_14"/>
</dbReference>
<dbReference type="InterPro" id="IPR029063">
    <property type="entry name" value="SAM-dependent_MTases_sf"/>
</dbReference>
<dbReference type="AlphaFoldDB" id="A0A157SLM2"/>
<dbReference type="Pfam" id="PF13489">
    <property type="entry name" value="Methyltransf_23"/>
    <property type="match status" value="1"/>
</dbReference>
<dbReference type="RefSeq" id="WP_066129691.1">
    <property type="nucleotide sequence ID" value="NZ_FKIF01000007.1"/>
</dbReference>
<protein>
    <submittedName>
        <fullName evidence="2">C-methyltransferase C-terminal domain</fullName>
    </submittedName>
</protein>
<dbReference type="OrthoDB" id="6006151at2"/>
<name>A0A157SLM2_9BORD</name>
<feature type="domain" description="C-methyltransferase" evidence="1">
    <location>
        <begin position="258"/>
        <end position="351"/>
    </location>
</feature>
<dbReference type="EMBL" id="FKIF01000007">
    <property type="protein sequence ID" value="SAI71327.1"/>
    <property type="molecule type" value="Genomic_DNA"/>
</dbReference>
<dbReference type="Proteomes" id="UP000076848">
    <property type="component" value="Unassembled WGS sequence"/>
</dbReference>
<evidence type="ECO:0000313" key="3">
    <source>
        <dbReference type="Proteomes" id="UP000076848"/>
    </source>
</evidence>
<dbReference type="Gene3D" id="3.40.50.150">
    <property type="entry name" value="Vaccinia Virus protein VP39"/>
    <property type="match status" value="1"/>
</dbReference>
<evidence type="ECO:0000313" key="2">
    <source>
        <dbReference type="EMBL" id="SAI71327.1"/>
    </source>
</evidence>
<keyword evidence="3" id="KW-1185">Reference proteome</keyword>
<keyword evidence="2" id="KW-0489">Methyltransferase</keyword>
<reference evidence="2 3" key="1">
    <citation type="submission" date="2016-04" db="EMBL/GenBank/DDBJ databases">
        <authorList>
            <consortium name="Pathogen Informatics"/>
        </authorList>
    </citation>
    <scope>NUCLEOTIDE SEQUENCE [LARGE SCALE GENOMIC DNA]</scope>
    <source>
        <strain evidence="2 3">H050680373</strain>
    </source>
</reference>
<gene>
    <name evidence="2" type="ORF">SAMEA3906486_03469</name>
</gene>
<organism evidence="2 3">
    <name type="scientific">Bordetella ansorpii</name>
    <dbReference type="NCBI Taxonomy" id="288768"/>
    <lineage>
        <taxon>Bacteria</taxon>
        <taxon>Pseudomonadati</taxon>
        <taxon>Pseudomonadota</taxon>
        <taxon>Betaproteobacteria</taxon>
        <taxon>Burkholderiales</taxon>
        <taxon>Alcaligenaceae</taxon>
        <taxon>Bordetella</taxon>
    </lineage>
</organism>
<dbReference type="GO" id="GO:0008168">
    <property type="term" value="F:methyltransferase activity"/>
    <property type="evidence" value="ECO:0007669"/>
    <property type="project" value="UniProtKB-KW"/>
</dbReference>
<evidence type="ECO:0000259" key="1">
    <source>
        <dbReference type="Pfam" id="PF08484"/>
    </source>
</evidence>
<dbReference type="Gene3D" id="3.40.50.720">
    <property type="entry name" value="NAD(P)-binding Rossmann-like Domain"/>
    <property type="match status" value="1"/>
</dbReference>
<proteinExistence type="predicted"/>
<dbReference type="STRING" id="288768.SAMEA3906486_03469"/>
<accession>A0A157SLM2</accession>
<sequence>MPNVLEVPTLPNRPLLRADEPEVIGRMQLRRNVALDFVENAAFLADLAVYDQDYQNSQAHSPLFLAHMQNVLALLKARFPRGSKLVEVGCGKGDFVELALADGHFDASGYDATYEGANPRIEKRYLGPDDRIQADVIVLRHVLEHIPAPHRFLAMLRDIFKTGHVYIEVPSHEWILTHQAFFDITYEHVNYFTRTALTGLFGSTASTHGLLFGDQYQYVLADISTVSQDYGSRYDDASQWQTLDFDSLFPSLSSRIAELDEMIAAPARLYLWGAATKGCMFLMHCRNQQRLLDKMAYVVDINPGKCGKFLPGSRIPIQAPEALYADAREGDVLVIANPNYQQEIAATLQAHGLSGLKITCL</sequence>
<dbReference type="GO" id="GO:0032259">
    <property type="term" value="P:methylation"/>
    <property type="evidence" value="ECO:0007669"/>
    <property type="project" value="UniProtKB-KW"/>
</dbReference>
<dbReference type="SUPFAM" id="SSF53335">
    <property type="entry name" value="S-adenosyl-L-methionine-dependent methyltransferases"/>
    <property type="match status" value="1"/>
</dbReference>
<keyword evidence="2" id="KW-0808">Transferase</keyword>